<gene>
    <name evidence="2" type="ORF">FLM9_437</name>
</gene>
<dbReference type="OrthoDB" id="9802516at2"/>
<dbReference type="InterPro" id="IPR003509">
    <property type="entry name" value="UPF0102_YraN-like"/>
</dbReference>
<dbReference type="Gene3D" id="3.40.1350.10">
    <property type="match status" value="1"/>
</dbReference>
<sequence length="128" mass="14179">MGTSSERGLAAEQRVTTVLTAQGWEVLEHRWRCRHGEMDLLLHQDGRLLIVEVKCRNAASVAFVDGAGNCLGWRQQQRLRQAFGLWLQGSPQWSHCGVAMALAVVVGDQIFWNGLGDSMAEGPHPWGD</sequence>
<dbReference type="AlphaFoldDB" id="A0A170T5Y3"/>
<protein>
    <submittedName>
        <fullName evidence="2">Uncharacterized protein</fullName>
    </submittedName>
</protein>
<dbReference type="PANTHER" id="PTHR34039:SF1">
    <property type="entry name" value="UPF0102 PROTEIN YRAN"/>
    <property type="match status" value="1"/>
</dbReference>
<keyword evidence="3" id="KW-1185">Reference proteome</keyword>
<dbReference type="RefSeq" id="WP_081340122.1">
    <property type="nucleotide sequence ID" value="NZ_FITM01000049.1"/>
</dbReference>
<name>A0A170T5Y3_9SYNE</name>
<proteinExistence type="inferred from homology"/>
<dbReference type="EMBL" id="FITM01000049">
    <property type="protein sequence ID" value="CZB14109.1"/>
    <property type="molecule type" value="Genomic_DNA"/>
</dbReference>
<dbReference type="PANTHER" id="PTHR34039">
    <property type="entry name" value="UPF0102 PROTEIN YRAN"/>
    <property type="match status" value="1"/>
</dbReference>
<evidence type="ECO:0000313" key="3">
    <source>
        <dbReference type="Proteomes" id="UP000182631"/>
    </source>
</evidence>
<dbReference type="GO" id="GO:0003676">
    <property type="term" value="F:nucleic acid binding"/>
    <property type="evidence" value="ECO:0007669"/>
    <property type="project" value="InterPro"/>
</dbReference>
<dbReference type="Pfam" id="PF02021">
    <property type="entry name" value="UPF0102"/>
    <property type="match status" value="1"/>
</dbReference>
<dbReference type="Proteomes" id="UP000182631">
    <property type="component" value="Unassembled WGS sequence"/>
</dbReference>
<reference evidence="3" key="1">
    <citation type="submission" date="2016-02" db="EMBL/GenBank/DDBJ databases">
        <authorList>
            <person name="liu f."/>
        </authorList>
    </citation>
    <scope>NUCLEOTIDE SEQUENCE [LARGE SCALE GENOMIC DNA]</scope>
</reference>
<accession>A0A170T5Y3</accession>
<dbReference type="InterPro" id="IPR011856">
    <property type="entry name" value="tRNA_endonuc-like_dom_sf"/>
</dbReference>
<organism evidence="2 3">
    <name type="scientific">Candidatus Synechococcus spongiarum</name>
    <dbReference type="NCBI Taxonomy" id="431041"/>
    <lineage>
        <taxon>Bacteria</taxon>
        <taxon>Bacillati</taxon>
        <taxon>Cyanobacteriota</taxon>
        <taxon>Cyanophyceae</taxon>
        <taxon>Synechococcales</taxon>
        <taxon>Synechococcaceae</taxon>
        <taxon>Synechococcus</taxon>
    </lineage>
</organism>
<dbReference type="SUPFAM" id="SSF52980">
    <property type="entry name" value="Restriction endonuclease-like"/>
    <property type="match status" value="1"/>
</dbReference>
<comment type="similarity">
    <text evidence="1">Belongs to the UPF0102 family.</text>
</comment>
<evidence type="ECO:0000256" key="1">
    <source>
        <dbReference type="ARBA" id="ARBA00006738"/>
    </source>
</evidence>
<dbReference type="InterPro" id="IPR011335">
    <property type="entry name" value="Restrct_endonuc-II-like"/>
</dbReference>
<evidence type="ECO:0000313" key="2">
    <source>
        <dbReference type="EMBL" id="CZB14109.1"/>
    </source>
</evidence>